<dbReference type="RefSeq" id="WP_163816828.1">
    <property type="nucleotide sequence ID" value="NZ_JAAGOB010000002.1"/>
</dbReference>
<proteinExistence type="predicted"/>
<evidence type="ECO:0000313" key="3">
    <source>
        <dbReference type="EMBL" id="NED94786.1"/>
    </source>
</evidence>
<dbReference type="AlphaFoldDB" id="A0A6N9YIF7"/>
<keyword evidence="4" id="KW-1185">Reference proteome</keyword>
<dbReference type="Proteomes" id="UP000469185">
    <property type="component" value="Unassembled WGS sequence"/>
</dbReference>
<keyword evidence="1" id="KW-0732">Signal</keyword>
<sequence length="262" mass="28167">MKNDMPGAVPAPPPPPEPTSPRTRRRRIRPVGITVAVVLVFSAGYAVGGSDENDDAAVSGDVDRLSSERDELVSERDELQSERDDLQTRLDEALASGAHQEDEDSQADADNAAEAADTEEAVAGDADGSRQSPFTTGTPVGNEAWEVTLGKPREAWDEILAENQFNDPPEDGMEFFIVPLAATYVGDGSGNAWWDLTVKFVGDDNRTYSDWCGVLPDALDDVDDVYTDGTVEGNVCVVVPEGAQGLWTLTVDFSDPVFFVAE</sequence>
<feature type="compositionally biased region" description="Pro residues" evidence="2">
    <location>
        <begin position="9"/>
        <end position="19"/>
    </location>
</feature>
<accession>A0A6N9YIF7</accession>
<feature type="compositionally biased region" description="Basic and acidic residues" evidence="2">
    <location>
        <begin position="61"/>
        <end position="92"/>
    </location>
</feature>
<dbReference type="EMBL" id="JAAGOB010000002">
    <property type="protein sequence ID" value="NED94786.1"/>
    <property type="molecule type" value="Genomic_DNA"/>
</dbReference>
<gene>
    <name evidence="3" type="ORF">G1H11_05625</name>
</gene>
<evidence type="ECO:0008006" key="5">
    <source>
        <dbReference type="Google" id="ProtNLM"/>
    </source>
</evidence>
<reference evidence="3 4" key="1">
    <citation type="submission" date="2020-02" db="EMBL/GenBank/DDBJ databases">
        <authorList>
            <person name="Li X.-J."/>
            <person name="Feng X.-M."/>
        </authorList>
    </citation>
    <scope>NUCLEOTIDE SEQUENCE [LARGE SCALE GENOMIC DNA]</scope>
    <source>
        <strain evidence="3 4">CGMCC 4.7225</strain>
    </source>
</reference>
<dbReference type="InterPro" id="IPR029050">
    <property type="entry name" value="Immunoprotect_excell_Ig-like"/>
</dbReference>
<evidence type="ECO:0000313" key="4">
    <source>
        <dbReference type="Proteomes" id="UP000469185"/>
    </source>
</evidence>
<organism evidence="3 4">
    <name type="scientific">Phytoactinopolyspora alkaliphila</name>
    <dbReference type="NCBI Taxonomy" id="1783498"/>
    <lineage>
        <taxon>Bacteria</taxon>
        <taxon>Bacillati</taxon>
        <taxon>Actinomycetota</taxon>
        <taxon>Actinomycetes</taxon>
        <taxon>Jiangellales</taxon>
        <taxon>Jiangellaceae</taxon>
        <taxon>Phytoactinopolyspora</taxon>
    </lineage>
</organism>
<evidence type="ECO:0000256" key="2">
    <source>
        <dbReference type="SAM" id="MobiDB-lite"/>
    </source>
</evidence>
<feature type="region of interest" description="Disordered" evidence="2">
    <location>
        <begin position="47"/>
        <end position="145"/>
    </location>
</feature>
<name>A0A6N9YIF7_9ACTN</name>
<dbReference type="Gene3D" id="2.60.40.1240">
    <property type="match status" value="1"/>
</dbReference>
<feature type="compositionally biased region" description="Polar residues" evidence="2">
    <location>
        <begin position="129"/>
        <end position="139"/>
    </location>
</feature>
<comment type="caution">
    <text evidence="3">The sequence shown here is derived from an EMBL/GenBank/DDBJ whole genome shotgun (WGS) entry which is preliminary data.</text>
</comment>
<evidence type="ECO:0000256" key="1">
    <source>
        <dbReference type="ARBA" id="ARBA00022729"/>
    </source>
</evidence>
<feature type="region of interest" description="Disordered" evidence="2">
    <location>
        <begin position="1"/>
        <end position="28"/>
    </location>
</feature>
<protein>
    <recommendedName>
        <fullName evidence="5">DUF4352 domain-containing protein</fullName>
    </recommendedName>
</protein>